<evidence type="ECO:0000256" key="9">
    <source>
        <dbReference type="SAM" id="Phobius"/>
    </source>
</evidence>
<comment type="subcellular location">
    <subcellularLocation>
        <location evidence="1">Cell membrane</location>
        <topology evidence="1">Multi-pass membrane protein</topology>
    </subcellularLocation>
</comment>
<dbReference type="EMBL" id="MSTI01000024">
    <property type="protein sequence ID" value="OLV19671.1"/>
    <property type="molecule type" value="Genomic_DNA"/>
</dbReference>
<organism evidence="10 11">
    <name type="scientific">Deinococcus marmoris</name>
    <dbReference type="NCBI Taxonomy" id="249408"/>
    <lineage>
        <taxon>Bacteria</taxon>
        <taxon>Thermotogati</taxon>
        <taxon>Deinococcota</taxon>
        <taxon>Deinococci</taxon>
        <taxon>Deinococcales</taxon>
        <taxon>Deinococcaceae</taxon>
        <taxon>Deinococcus</taxon>
    </lineage>
</organism>
<keyword evidence="7 9" id="KW-0472">Membrane</keyword>
<dbReference type="Proteomes" id="UP000186607">
    <property type="component" value="Unassembled WGS sequence"/>
</dbReference>
<dbReference type="OrthoDB" id="9807115at2"/>
<feature type="transmembrane region" description="Helical" evidence="9">
    <location>
        <begin position="36"/>
        <end position="56"/>
    </location>
</feature>
<evidence type="ECO:0000256" key="3">
    <source>
        <dbReference type="ARBA" id="ARBA00022475"/>
    </source>
</evidence>
<dbReference type="NCBIfam" id="TIGR03409">
    <property type="entry name" value="urea_trans_UrtB"/>
    <property type="match status" value="1"/>
</dbReference>
<dbReference type="InterPro" id="IPR052157">
    <property type="entry name" value="BCAA_transport_permease"/>
</dbReference>
<keyword evidence="6 9" id="KW-1133">Transmembrane helix</keyword>
<accession>A0A1U7P3C4</accession>
<comment type="caution">
    <text evidence="10">The sequence shown here is derived from an EMBL/GenBank/DDBJ whole genome shotgun (WGS) entry which is preliminary data.</text>
</comment>
<feature type="transmembrane region" description="Helical" evidence="9">
    <location>
        <begin position="269"/>
        <end position="285"/>
    </location>
</feature>
<evidence type="ECO:0000256" key="5">
    <source>
        <dbReference type="ARBA" id="ARBA00022970"/>
    </source>
</evidence>
<dbReference type="InterPro" id="IPR001851">
    <property type="entry name" value="ABC_transp_permease"/>
</dbReference>
<evidence type="ECO:0000256" key="4">
    <source>
        <dbReference type="ARBA" id="ARBA00022692"/>
    </source>
</evidence>
<proteinExistence type="inferred from homology"/>
<dbReference type="AlphaFoldDB" id="A0A1U7P3C4"/>
<feature type="transmembrane region" description="Helical" evidence="9">
    <location>
        <begin position="6"/>
        <end position="29"/>
    </location>
</feature>
<dbReference type="InterPro" id="IPR017779">
    <property type="entry name" value="ABC_UrtB_bac"/>
</dbReference>
<evidence type="ECO:0000256" key="1">
    <source>
        <dbReference type="ARBA" id="ARBA00004651"/>
    </source>
</evidence>
<evidence type="ECO:0000256" key="6">
    <source>
        <dbReference type="ARBA" id="ARBA00022989"/>
    </source>
</evidence>
<keyword evidence="3" id="KW-1003">Cell membrane</keyword>
<dbReference type="PANTHER" id="PTHR11795">
    <property type="entry name" value="BRANCHED-CHAIN AMINO ACID TRANSPORT SYSTEM PERMEASE PROTEIN LIVH"/>
    <property type="match status" value="1"/>
</dbReference>
<feature type="transmembrane region" description="Helical" evidence="9">
    <location>
        <begin position="198"/>
        <end position="218"/>
    </location>
</feature>
<dbReference type="GO" id="GO:0006865">
    <property type="term" value="P:amino acid transport"/>
    <property type="evidence" value="ECO:0007669"/>
    <property type="project" value="UniProtKB-KW"/>
</dbReference>
<feature type="transmembrane region" description="Helical" evidence="9">
    <location>
        <begin position="62"/>
        <end position="82"/>
    </location>
</feature>
<evidence type="ECO:0000256" key="8">
    <source>
        <dbReference type="ARBA" id="ARBA00037998"/>
    </source>
</evidence>
<dbReference type="GO" id="GO:0005886">
    <property type="term" value="C:plasma membrane"/>
    <property type="evidence" value="ECO:0007669"/>
    <property type="project" value="UniProtKB-SubCell"/>
</dbReference>
<keyword evidence="11" id="KW-1185">Reference proteome</keyword>
<feature type="transmembrane region" description="Helical" evidence="9">
    <location>
        <begin position="147"/>
        <end position="167"/>
    </location>
</feature>
<evidence type="ECO:0000256" key="7">
    <source>
        <dbReference type="ARBA" id="ARBA00023136"/>
    </source>
</evidence>
<keyword evidence="2" id="KW-0813">Transport</keyword>
<comment type="similarity">
    <text evidence="8">Belongs to the binding-protein-dependent transport system permease family. LivHM subfamily.</text>
</comment>
<dbReference type="CDD" id="cd06582">
    <property type="entry name" value="TM_PBP1_LivH_like"/>
    <property type="match status" value="1"/>
</dbReference>
<dbReference type="STRING" id="249408.BOO71_0002023"/>
<dbReference type="RefSeq" id="WP_075830577.1">
    <property type="nucleotide sequence ID" value="NZ_MSTI01000024.1"/>
</dbReference>
<sequence>MDPVFFSGQLFTGLSVASLLLLTALGLALSFGLMRVINMAHGEFLMIGGYLTFIAAKIAGPTFLWLAFPLAFIGTALLGALLEFTVIRRLYGRPLDTLLATWGISLILQQGARQIFGSTGVPVTAPAWLNGAVVIHGGVLDGLTFPYVRLFVIVLAALVLGGMWWLLNRSPFGMHVRAVNQNREVASSLGVNTRRLDMLVFALGAGIAGIAGVGLALLSPVNPTVGAAYIVNAFLVVVVGGVGSVLGAGAAALLLGFTTALAEGLTSSSLAQSIMLILVVVFLQWKPKGLFPTQSRALEES</sequence>
<keyword evidence="4 9" id="KW-0812">Transmembrane</keyword>
<dbReference type="PANTHER" id="PTHR11795:SF447">
    <property type="entry name" value="ABC TRANSPORTER PERMEASE PROTEIN"/>
    <property type="match status" value="1"/>
</dbReference>
<gene>
    <name evidence="10" type="ORF">BOO71_0002023</name>
</gene>
<feature type="transmembrane region" description="Helical" evidence="9">
    <location>
        <begin position="230"/>
        <end position="257"/>
    </location>
</feature>
<evidence type="ECO:0000313" key="11">
    <source>
        <dbReference type="Proteomes" id="UP000186607"/>
    </source>
</evidence>
<evidence type="ECO:0000256" key="2">
    <source>
        <dbReference type="ARBA" id="ARBA00022448"/>
    </source>
</evidence>
<reference evidence="10 11" key="1">
    <citation type="submission" date="2017-01" db="EMBL/GenBank/DDBJ databases">
        <title>Genome Analysis of Deinococcus marmoris KOPRI26562.</title>
        <authorList>
            <person name="Kim J.H."/>
            <person name="Oh H.-M."/>
        </authorList>
    </citation>
    <scope>NUCLEOTIDE SEQUENCE [LARGE SCALE GENOMIC DNA]</scope>
    <source>
        <strain evidence="10 11">KOPRI26562</strain>
    </source>
</reference>
<dbReference type="Pfam" id="PF02653">
    <property type="entry name" value="BPD_transp_2"/>
    <property type="match status" value="1"/>
</dbReference>
<keyword evidence="5" id="KW-0029">Amino-acid transport</keyword>
<dbReference type="GO" id="GO:0022857">
    <property type="term" value="F:transmembrane transporter activity"/>
    <property type="evidence" value="ECO:0007669"/>
    <property type="project" value="InterPro"/>
</dbReference>
<evidence type="ECO:0000313" key="10">
    <source>
        <dbReference type="EMBL" id="OLV19671.1"/>
    </source>
</evidence>
<protein>
    <submittedName>
        <fullName evidence="10">Urea ABC transporter, permease protein UrtB</fullName>
    </submittedName>
</protein>
<name>A0A1U7P3C4_9DEIO</name>